<accession>A0A9W9M7T5</accession>
<keyword evidence="3" id="KW-0349">Heme</keyword>
<keyword evidence="6" id="KW-0408">Iron</keyword>
<dbReference type="GO" id="GO:0005506">
    <property type="term" value="F:iron ion binding"/>
    <property type="evidence" value="ECO:0007669"/>
    <property type="project" value="InterPro"/>
</dbReference>
<proteinExistence type="inferred from homology"/>
<dbReference type="EMBL" id="JAPQKQ010000006">
    <property type="protein sequence ID" value="KAJ5193031.1"/>
    <property type="molecule type" value="Genomic_DNA"/>
</dbReference>
<dbReference type="InterPro" id="IPR036396">
    <property type="entry name" value="Cyt_P450_sf"/>
</dbReference>
<evidence type="ECO:0000256" key="1">
    <source>
        <dbReference type="ARBA" id="ARBA00001971"/>
    </source>
</evidence>
<comment type="cofactor">
    <cofactor evidence="1">
        <name>heme</name>
        <dbReference type="ChEBI" id="CHEBI:30413"/>
    </cofactor>
</comment>
<name>A0A9W9M7T5_9EURO</name>
<dbReference type="Proteomes" id="UP001150942">
    <property type="component" value="Unassembled WGS sequence"/>
</dbReference>
<comment type="similarity">
    <text evidence="2">Belongs to the cytochrome P450 family.</text>
</comment>
<dbReference type="GO" id="GO:0016705">
    <property type="term" value="F:oxidoreductase activity, acting on paired donors, with incorporation or reduction of molecular oxygen"/>
    <property type="evidence" value="ECO:0007669"/>
    <property type="project" value="InterPro"/>
</dbReference>
<evidence type="ECO:0000256" key="6">
    <source>
        <dbReference type="ARBA" id="ARBA00023004"/>
    </source>
</evidence>
<keyword evidence="5" id="KW-0560">Oxidoreductase</keyword>
<evidence type="ECO:0000313" key="9">
    <source>
        <dbReference type="Proteomes" id="UP001150942"/>
    </source>
</evidence>
<dbReference type="GO" id="GO:0020037">
    <property type="term" value="F:heme binding"/>
    <property type="evidence" value="ECO:0007669"/>
    <property type="project" value="InterPro"/>
</dbReference>
<dbReference type="SUPFAM" id="SSF48264">
    <property type="entry name" value="Cytochrome P450"/>
    <property type="match status" value="1"/>
</dbReference>
<dbReference type="AlphaFoldDB" id="A0A9W9M7T5"/>
<keyword evidence="9" id="KW-1185">Reference proteome</keyword>
<reference evidence="8" key="1">
    <citation type="submission" date="2022-11" db="EMBL/GenBank/DDBJ databases">
        <authorList>
            <person name="Petersen C."/>
        </authorList>
    </citation>
    <scope>NUCLEOTIDE SEQUENCE</scope>
    <source>
        <strain evidence="8">IBT 20477</strain>
    </source>
</reference>
<organism evidence="8 9">
    <name type="scientific">Penicillium cf. viridicatum</name>
    <dbReference type="NCBI Taxonomy" id="2972119"/>
    <lineage>
        <taxon>Eukaryota</taxon>
        <taxon>Fungi</taxon>
        <taxon>Dikarya</taxon>
        <taxon>Ascomycota</taxon>
        <taxon>Pezizomycotina</taxon>
        <taxon>Eurotiomycetes</taxon>
        <taxon>Eurotiomycetidae</taxon>
        <taxon>Eurotiales</taxon>
        <taxon>Aspergillaceae</taxon>
        <taxon>Penicillium</taxon>
    </lineage>
</organism>
<evidence type="ECO:0000313" key="8">
    <source>
        <dbReference type="EMBL" id="KAJ5193031.1"/>
    </source>
</evidence>
<evidence type="ECO:0000256" key="7">
    <source>
        <dbReference type="ARBA" id="ARBA00023033"/>
    </source>
</evidence>
<dbReference type="OrthoDB" id="2789670at2759"/>
<dbReference type="InterPro" id="IPR050364">
    <property type="entry name" value="Cytochrome_P450_fung"/>
</dbReference>
<evidence type="ECO:0000256" key="5">
    <source>
        <dbReference type="ARBA" id="ARBA00023002"/>
    </source>
</evidence>
<comment type="caution">
    <text evidence="8">The sequence shown here is derived from an EMBL/GenBank/DDBJ whole genome shotgun (WGS) entry which is preliminary data.</text>
</comment>
<gene>
    <name evidence="8" type="ORF">N7449_009173</name>
</gene>
<dbReference type="PANTHER" id="PTHR46300">
    <property type="entry name" value="P450, PUTATIVE (EUROFUNG)-RELATED-RELATED"/>
    <property type="match status" value="1"/>
</dbReference>
<protein>
    <submittedName>
        <fullName evidence="8">Uncharacterized protein</fullName>
    </submittedName>
</protein>
<sequence length="170" mass="19430">MLSFTGPISSVNVLGKTLIIINDRDLEFQILEKNSIKHSSRPHLVFAGELAGWGKLVPSQDNTPLLRAYRRAITFRVIGTRESAAKFNGLIELEARRFRLWCFILTITYGYNIEPRGEDTLVRLANLAVNKFPEAVVQGRGWLISFRCVGFFPMSLWRVKPYIVNTLFIQ</sequence>
<dbReference type="Gene3D" id="1.10.630.10">
    <property type="entry name" value="Cytochrome P450"/>
    <property type="match status" value="1"/>
</dbReference>
<evidence type="ECO:0000256" key="2">
    <source>
        <dbReference type="ARBA" id="ARBA00010617"/>
    </source>
</evidence>
<reference evidence="8" key="2">
    <citation type="journal article" date="2023" name="IMA Fungus">
        <title>Comparative genomic study of the Penicillium genus elucidates a diverse pangenome and 15 lateral gene transfer events.</title>
        <authorList>
            <person name="Petersen C."/>
            <person name="Sorensen T."/>
            <person name="Nielsen M.R."/>
            <person name="Sondergaard T.E."/>
            <person name="Sorensen J.L."/>
            <person name="Fitzpatrick D.A."/>
            <person name="Frisvad J.C."/>
            <person name="Nielsen K.L."/>
        </authorList>
    </citation>
    <scope>NUCLEOTIDE SEQUENCE</scope>
    <source>
        <strain evidence="8">IBT 20477</strain>
    </source>
</reference>
<keyword evidence="4" id="KW-0479">Metal-binding</keyword>
<dbReference type="PANTHER" id="PTHR46300:SF7">
    <property type="entry name" value="P450, PUTATIVE (EUROFUNG)-RELATED"/>
    <property type="match status" value="1"/>
</dbReference>
<keyword evidence="7" id="KW-0503">Monooxygenase</keyword>
<evidence type="ECO:0000256" key="3">
    <source>
        <dbReference type="ARBA" id="ARBA00022617"/>
    </source>
</evidence>
<dbReference type="GO" id="GO:0004497">
    <property type="term" value="F:monooxygenase activity"/>
    <property type="evidence" value="ECO:0007669"/>
    <property type="project" value="UniProtKB-KW"/>
</dbReference>
<evidence type="ECO:0000256" key="4">
    <source>
        <dbReference type="ARBA" id="ARBA00022723"/>
    </source>
</evidence>